<comment type="caution">
    <text evidence="1">The sequence shown here is derived from an EMBL/GenBank/DDBJ whole genome shotgun (WGS) entry which is preliminary data.</text>
</comment>
<dbReference type="OrthoDB" id="4966at2157"/>
<sequence>MDDELPEAIKKCIKILEENIDILSNIEMDLEDQKEDEIVSNLKIHDLYDMTEDLAESTKLKRAEFNLMRRNAENLPQN</sequence>
<evidence type="ECO:0000313" key="2">
    <source>
        <dbReference type="Proteomes" id="UP000004440"/>
    </source>
</evidence>
<gene>
    <name evidence="1" type="ORF">MY1_1270</name>
</gene>
<keyword evidence="2" id="KW-1185">Reference proteome</keyword>
<dbReference type="RefSeq" id="WP_007550923.1">
    <property type="nucleotide sequence ID" value="NZ_AFPU01000001.1"/>
</dbReference>
<dbReference type="AlphaFoldDB" id="F9CXR2"/>
<proteinExistence type="predicted"/>
<accession>F9CXR2</accession>
<reference evidence="1 2" key="1">
    <citation type="journal article" date="2011" name="J. Bacteriol.">
        <title>Genome Sequence of an Ammonia-Oxidizing Soil Archaeon, "Candidatus Nitrosoarchaeum koreensis" MY1.</title>
        <authorList>
            <person name="Kim B.K."/>
            <person name="Jung M.Y."/>
            <person name="Yu D.S."/>
            <person name="Park S.J."/>
            <person name="Oh T.K."/>
            <person name="Rhee S.K."/>
            <person name="Kim J.F."/>
        </authorList>
    </citation>
    <scope>NUCLEOTIDE SEQUENCE [LARGE SCALE GENOMIC DNA]</scope>
    <source>
        <strain evidence="1 2">MY1</strain>
    </source>
</reference>
<evidence type="ECO:0000313" key="1">
    <source>
        <dbReference type="EMBL" id="EGP94028.1"/>
    </source>
</evidence>
<dbReference type="Proteomes" id="UP000004440">
    <property type="component" value="Unassembled WGS sequence"/>
</dbReference>
<organism evidence="1 2">
    <name type="scientific">Nitrosarchaeum koreense MY1</name>
    <dbReference type="NCBI Taxonomy" id="1001994"/>
    <lineage>
        <taxon>Archaea</taxon>
        <taxon>Nitrososphaerota</taxon>
        <taxon>Nitrososphaeria</taxon>
        <taxon>Nitrosopumilales</taxon>
        <taxon>Nitrosopumilaceae</taxon>
        <taxon>Nitrosarchaeum</taxon>
    </lineage>
</organism>
<dbReference type="STRING" id="1001994.MY1_1270"/>
<name>F9CXR2_9ARCH</name>
<dbReference type="EMBL" id="AFPU01000001">
    <property type="protein sequence ID" value="EGP94028.1"/>
    <property type="molecule type" value="Genomic_DNA"/>
</dbReference>
<protein>
    <submittedName>
        <fullName evidence="1">Uncharacterized protein</fullName>
    </submittedName>
</protein>